<dbReference type="Pfam" id="PF00582">
    <property type="entry name" value="Usp"/>
    <property type="match status" value="1"/>
</dbReference>
<dbReference type="CDD" id="cd00293">
    <property type="entry name" value="USP-like"/>
    <property type="match status" value="1"/>
</dbReference>
<reference evidence="5" key="1">
    <citation type="submission" date="2017-10" db="EMBL/GenBank/DDBJ databases">
        <authorList>
            <person name="Frank J."/>
        </authorList>
    </citation>
    <scope>NUCLEOTIDE SEQUENCE [LARGE SCALE GENOMIC DNA]</scope>
</reference>
<reference evidence="4" key="2">
    <citation type="submission" date="2017-10" db="EMBL/GenBank/DDBJ databases">
        <authorList>
            <person name="Banno H."/>
            <person name="Chua N.-H."/>
        </authorList>
    </citation>
    <scope>NUCLEOTIDE SEQUENCE [LARGE SCALE GENOMIC DNA]</scope>
    <source>
        <strain evidence="4">Kuenenia_mbr1_ru-nijmegen</strain>
    </source>
</reference>
<evidence type="ECO:0000313" key="6">
    <source>
        <dbReference type="Proteomes" id="UP000501926"/>
    </source>
</evidence>
<dbReference type="Gene3D" id="3.40.50.620">
    <property type="entry name" value="HUPs"/>
    <property type="match status" value="1"/>
</dbReference>
<dbReference type="PANTHER" id="PTHR46268:SF6">
    <property type="entry name" value="UNIVERSAL STRESS PROTEIN UP12"/>
    <property type="match status" value="1"/>
</dbReference>
<dbReference type="RefSeq" id="WP_197705191.1">
    <property type="nucleotide sequence ID" value="NZ_CP049055.1"/>
</dbReference>
<dbReference type="EMBL" id="CP049055">
    <property type="protein sequence ID" value="QII13953.1"/>
    <property type="molecule type" value="Genomic_DNA"/>
</dbReference>
<keyword evidence="5" id="KW-1185">Reference proteome</keyword>
<sequence length="123" mass="13752">MRQNWQQGKLPGLYLIYVKEEHASDYGGLKFDTELNRTEETDAEIEQKFISSIPEEIRCCINIEILMRAGDTCEGILKAARDIGIDLIVMGTHGRTGISHMFIGSVAEKVIRNAPCPVLCIRG</sequence>
<dbReference type="AlphaFoldDB" id="A0A2C9CHC4"/>
<dbReference type="InterPro" id="IPR014729">
    <property type="entry name" value="Rossmann-like_a/b/a_fold"/>
</dbReference>
<reference evidence="3 6" key="3">
    <citation type="submission" date="2020-02" db="EMBL/GenBank/DDBJ databases">
        <title>Newly sequenced genome of strain CSTR1 showed variability in Candidatus Kuenenia stuttgartiensis genomes.</title>
        <authorList>
            <person name="Ding C."/>
            <person name="Adrian L."/>
        </authorList>
    </citation>
    <scope>NUCLEOTIDE SEQUENCE [LARGE SCALE GENOMIC DNA]</scope>
    <source>
        <strain evidence="3 6">CSTR1</strain>
    </source>
</reference>
<protein>
    <submittedName>
        <fullName evidence="3">Universal stress response family-like protein</fullName>
    </submittedName>
</protein>
<gene>
    <name evidence="3" type="ORF">KsCSTR_45740</name>
    <name evidence="4" type="ORF">KSMBR1_2466</name>
</gene>
<dbReference type="EMBL" id="LT934425">
    <property type="protein sequence ID" value="SOH04953.1"/>
    <property type="molecule type" value="Genomic_DNA"/>
</dbReference>
<feature type="domain" description="UspA" evidence="2">
    <location>
        <begin position="13"/>
        <end position="122"/>
    </location>
</feature>
<evidence type="ECO:0000259" key="2">
    <source>
        <dbReference type="Pfam" id="PF00582"/>
    </source>
</evidence>
<proteinExistence type="inferred from homology"/>
<evidence type="ECO:0000313" key="5">
    <source>
        <dbReference type="Proteomes" id="UP000221734"/>
    </source>
</evidence>
<dbReference type="Proteomes" id="UP000221734">
    <property type="component" value="Chromosome Kuenenia_stuttgartiensis_MBR1"/>
</dbReference>
<evidence type="ECO:0000313" key="4">
    <source>
        <dbReference type="EMBL" id="SOH04953.1"/>
    </source>
</evidence>
<comment type="similarity">
    <text evidence="1">Belongs to the universal stress protein A family.</text>
</comment>
<organism evidence="4 5">
    <name type="scientific">Kuenenia stuttgartiensis</name>
    <dbReference type="NCBI Taxonomy" id="174633"/>
    <lineage>
        <taxon>Bacteria</taxon>
        <taxon>Pseudomonadati</taxon>
        <taxon>Planctomycetota</taxon>
        <taxon>Candidatus Brocadiia</taxon>
        <taxon>Candidatus Brocadiales</taxon>
        <taxon>Candidatus Brocadiaceae</taxon>
        <taxon>Candidatus Kuenenia</taxon>
    </lineage>
</organism>
<dbReference type="Proteomes" id="UP000501926">
    <property type="component" value="Chromosome"/>
</dbReference>
<evidence type="ECO:0000256" key="1">
    <source>
        <dbReference type="ARBA" id="ARBA00008791"/>
    </source>
</evidence>
<dbReference type="KEGG" id="kst:KSMBR1_2466"/>
<evidence type="ECO:0000313" key="3">
    <source>
        <dbReference type="EMBL" id="QII13953.1"/>
    </source>
</evidence>
<dbReference type="InterPro" id="IPR006016">
    <property type="entry name" value="UspA"/>
</dbReference>
<dbReference type="InterPro" id="IPR006015">
    <property type="entry name" value="Universal_stress_UspA"/>
</dbReference>
<dbReference type="PANTHER" id="PTHR46268">
    <property type="entry name" value="STRESS RESPONSE PROTEIN NHAX"/>
    <property type="match status" value="1"/>
</dbReference>
<name>A0A2C9CHC4_KUEST</name>
<dbReference type="SUPFAM" id="SSF52402">
    <property type="entry name" value="Adenine nucleotide alpha hydrolases-like"/>
    <property type="match status" value="1"/>
</dbReference>
<dbReference type="PRINTS" id="PR01438">
    <property type="entry name" value="UNVRSLSTRESS"/>
</dbReference>
<accession>A0A2C9CHC4</accession>